<proteinExistence type="predicted"/>
<dbReference type="Gene3D" id="3.90.550.10">
    <property type="entry name" value="Spore Coat Polysaccharide Biosynthesis Protein SpsA, Chain A"/>
    <property type="match status" value="1"/>
</dbReference>
<reference evidence="2 3" key="1">
    <citation type="submission" date="2024-09" db="EMBL/GenBank/DDBJ databases">
        <authorList>
            <person name="Sun Q."/>
            <person name="Mori K."/>
        </authorList>
    </citation>
    <scope>NUCLEOTIDE SEQUENCE [LARGE SCALE GENOMIC DNA]</scope>
    <source>
        <strain evidence="2 3">CCM 7650</strain>
    </source>
</reference>
<dbReference type="SUPFAM" id="SSF53448">
    <property type="entry name" value="Nucleotide-diphospho-sugar transferases"/>
    <property type="match status" value="1"/>
</dbReference>
<keyword evidence="3" id="KW-1185">Reference proteome</keyword>
<dbReference type="Proteomes" id="UP001589797">
    <property type="component" value="Unassembled WGS sequence"/>
</dbReference>
<dbReference type="CDD" id="cd06433">
    <property type="entry name" value="GT_2_WfgS_like"/>
    <property type="match status" value="1"/>
</dbReference>
<dbReference type="GO" id="GO:0016757">
    <property type="term" value="F:glycosyltransferase activity"/>
    <property type="evidence" value="ECO:0007669"/>
    <property type="project" value="UniProtKB-KW"/>
</dbReference>
<evidence type="ECO:0000313" key="2">
    <source>
        <dbReference type="EMBL" id="MFC0263919.1"/>
    </source>
</evidence>
<dbReference type="EMBL" id="JBHLWI010000040">
    <property type="protein sequence ID" value="MFC0263919.1"/>
    <property type="molecule type" value="Genomic_DNA"/>
</dbReference>
<keyword evidence="2" id="KW-0808">Transferase</keyword>
<dbReference type="Pfam" id="PF00535">
    <property type="entry name" value="Glycos_transf_2"/>
    <property type="match status" value="1"/>
</dbReference>
<name>A0ABV6FWD3_9BACT</name>
<dbReference type="InterPro" id="IPR029044">
    <property type="entry name" value="Nucleotide-diphossugar_trans"/>
</dbReference>
<feature type="domain" description="Glycosyltransferase 2-like" evidence="1">
    <location>
        <begin position="4"/>
        <end position="160"/>
    </location>
</feature>
<organism evidence="2 3">
    <name type="scientific">Fontibacter flavus</name>
    <dbReference type="NCBI Taxonomy" id="654838"/>
    <lineage>
        <taxon>Bacteria</taxon>
        <taxon>Pseudomonadati</taxon>
        <taxon>Bacteroidota</taxon>
        <taxon>Cytophagia</taxon>
        <taxon>Cytophagales</taxon>
        <taxon>Cyclobacteriaceae</taxon>
        <taxon>Fontibacter</taxon>
    </lineage>
</organism>
<accession>A0ABV6FWD3</accession>
<dbReference type="PANTHER" id="PTHR22916:SF3">
    <property type="entry name" value="UDP-GLCNAC:BETAGAL BETA-1,3-N-ACETYLGLUCOSAMINYLTRANSFERASE-LIKE PROTEIN 1"/>
    <property type="match status" value="1"/>
</dbReference>
<dbReference type="InterPro" id="IPR001173">
    <property type="entry name" value="Glyco_trans_2-like"/>
</dbReference>
<keyword evidence="2" id="KW-0328">Glycosyltransferase</keyword>
<dbReference type="EC" id="2.4.-.-" evidence="2"/>
<protein>
    <submittedName>
        <fullName evidence="2">Glycosyltransferase family 2 protein</fullName>
        <ecNumber evidence="2">2.4.-.-</ecNumber>
    </submittedName>
</protein>
<evidence type="ECO:0000313" key="3">
    <source>
        <dbReference type="Proteomes" id="UP001589797"/>
    </source>
</evidence>
<comment type="caution">
    <text evidence="2">The sequence shown here is derived from an EMBL/GenBank/DDBJ whole genome shotgun (WGS) entry which is preliminary data.</text>
</comment>
<dbReference type="RefSeq" id="WP_382388426.1">
    <property type="nucleotide sequence ID" value="NZ_JBHLWI010000040.1"/>
</dbReference>
<sequence length="246" mass="27645">MKISIVTVTYNSAATVANCIDSVYRQSYPDIEHIVVDGLSKDNTVGLIQSMPNRVHQLVSEKDKGIYDAMNKGIRLATGDIIGTLNSDDTFYDAEALEKVAAAFAQYPEIDCLYGNLIFVNEDNKVVRRWKSKAFTQGLFSKSWTPAHPTFYCRREVFEKFGLYKTDYKIAADVEFMLRVLEVGKARSYFLDEVLVSMALGGVSTSGLKSTLIITQELKKAFSENGLGFNLPKYLFHKGLKIKEFL</sequence>
<evidence type="ECO:0000259" key="1">
    <source>
        <dbReference type="Pfam" id="PF00535"/>
    </source>
</evidence>
<dbReference type="PANTHER" id="PTHR22916">
    <property type="entry name" value="GLYCOSYLTRANSFERASE"/>
    <property type="match status" value="1"/>
</dbReference>
<gene>
    <name evidence="2" type="ORF">ACFFIP_14595</name>
</gene>